<accession>A0ABY9AS31</accession>
<comment type="catalytic activity">
    <reaction evidence="6">
        <text>a 2'-deoxyadenosine in DNA + S-adenosyl-L-methionine = an N(6)-methyl-2'-deoxyadenosine in DNA + S-adenosyl-L-homocysteine + H(+)</text>
        <dbReference type="Rhea" id="RHEA:15197"/>
        <dbReference type="Rhea" id="RHEA-COMP:12418"/>
        <dbReference type="Rhea" id="RHEA-COMP:12419"/>
        <dbReference type="ChEBI" id="CHEBI:15378"/>
        <dbReference type="ChEBI" id="CHEBI:57856"/>
        <dbReference type="ChEBI" id="CHEBI:59789"/>
        <dbReference type="ChEBI" id="CHEBI:90615"/>
        <dbReference type="ChEBI" id="CHEBI:90616"/>
        <dbReference type="EC" id="2.1.1.72"/>
    </reaction>
</comment>
<dbReference type="Gene3D" id="3.40.50.150">
    <property type="entry name" value="Vaccinia Virus protein VP39"/>
    <property type="match status" value="1"/>
</dbReference>
<evidence type="ECO:0000256" key="4">
    <source>
        <dbReference type="ARBA" id="ARBA00022679"/>
    </source>
</evidence>
<dbReference type="EMBL" id="CP127363">
    <property type="protein sequence ID" value="WIY46700.1"/>
    <property type="molecule type" value="Genomic_DNA"/>
</dbReference>
<dbReference type="SUPFAM" id="SSF53335">
    <property type="entry name" value="S-adenosyl-L-methionine-dependent methyltransferases"/>
    <property type="match status" value="1"/>
</dbReference>
<dbReference type="PRINTS" id="PR00505">
    <property type="entry name" value="D12N6MTFRASE"/>
</dbReference>
<dbReference type="Pfam" id="PF02086">
    <property type="entry name" value="MethyltransfD12"/>
    <property type="match status" value="1"/>
</dbReference>
<dbReference type="PANTHER" id="PTHR30481:SF4">
    <property type="entry name" value="SITE-SPECIFIC DNA-METHYLTRANSFERASE (ADENINE-SPECIFIC)"/>
    <property type="match status" value="1"/>
</dbReference>
<dbReference type="EC" id="2.1.1.72" evidence="2"/>
<dbReference type="GO" id="GO:0008168">
    <property type="term" value="F:methyltransferase activity"/>
    <property type="evidence" value="ECO:0007669"/>
    <property type="project" value="UniProtKB-KW"/>
</dbReference>
<gene>
    <name evidence="8" type="ORF">QRO08_03735</name>
    <name evidence="7" type="ORF">QRO08_12595</name>
</gene>
<organism evidence="8 9">
    <name type="scientific">Paracidovorax citrulli</name>
    <name type="common">Acidovorax citrulli</name>
    <dbReference type="NCBI Taxonomy" id="80869"/>
    <lineage>
        <taxon>Bacteria</taxon>
        <taxon>Pseudomonadati</taxon>
        <taxon>Pseudomonadota</taxon>
        <taxon>Betaproteobacteria</taxon>
        <taxon>Burkholderiales</taxon>
        <taxon>Comamonadaceae</taxon>
        <taxon>Paracidovorax</taxon>
    </lineage>
</organism>
<dbReference type="InterPro" id="IPR012327">
    <property type="entry name" value="MeTrfase_D12"/>
</dbReference>
<dbReference type="EMBL" id="CP127363">
    <property type="protein sequence ID" value="WIY49696.1"/>
    <property type="molecule type" value="Genomic_DNA"/>
</dbReference>
<keyword evidence="4" id="KW-0808">Transferase</keyword>
<evidence type="ECO:0000313" key="7">
    <source>
        <dbReference type="EMBL" id="WIY46700.1"/>
    </source>
</evidence>
<evidence type="ECO:0000256" key="3">
    <source>
        <dbReference type="ARBA" id="ARBA00022603"/>
    </source>
</evidence>
<evidence type="ECO:0000313" key="9">
    <source>
        <dbReference type="Proteomes" id="UP001242732"/>
    </source>
</evidence>
<evidence type="ECO:0000256" key="2">
    <source>
        <dbReference type="ARBA" id="ARBA00011900"/>
    </source>
</evidence>
<keyword evidence="9" id="KW-1185">Reference proteome</keyword>
<evidence type="ECO:0000256" key="6">
    <source>
        <dbReference type="ARBA" id="ARBA00047942"/>
    </source>
</evidence>
<protein>
    <recommendedName>
        <fullName evidence="2">site-specific DNA-methyltransferase (adenine-specific)</fullName>
        <ecNumber evidence="2">2.1.1.72</ecNumber>
    </recommendedName>
</protein>
<evidence type="ECO:0000256" key="5">
    <source>
        <dbReference type="ARBA" id="ARBA00022691"/>
    </source>
</evidence>
<dbReference type="InterPro" id="IPR012263">
    <property type="entry name" value="M_m6A_EcoRV"/>
</dbReference>
<keyword evidence="5" id="KW-0949">S-adenosyl-L-methionine</keyword>
<dbReference type="InterPro" id="IPR023095">
    <property type="entry name" value="Ade_MeTrfase_dom_2"/>
</dbReference>
<evidence type="ECO:0000256" key="1">
    <source>
        <dbReference type="ARBA" id="ARBA00006594"/>
    </source>
</evidence>
<dbReference type="Proteomes" id="UP001242732">
    <property type="component" value="Chromosome"/>
</dbReference>
<dbReference type="InterPro" id="IPR029063">
    <property type="entry name" value="SAM-dependent_MTases_sf"/>
</dbReference>
<dbReference type="RefSeq" id="WP_011795985.1">
    <property type="nucleotide sequence ID" value="NZ_CP023687.1"/>
</dbReference>
<comment type="similarity">
    <text evidence="1">Belongs to the N(4)/N(6)-methyltransferase family.</text>
</comment>
<sequence length="263" mass="29835">MAFPIVPWIGGKRRLVDLLLSRFPAHKCYVEVFAGGAAVFFARNPADVEVLNDVNGDLVNLYRVVTHHLEEFVRQFKWALTSRQVFRWLQETRPETLTDVQRAARFFYLQQQSFGGKVAGQTFGTATTAPAINLLRIEESLSAAHLRLAGGTYIEQLDWAECVDRYDRPHSLFYLDPPYWETEGYGVPFEWAQYELMAAKLKAIQGKAIVSINDHPAIRECFAGYAMEALTLDYTVGGGANRVERGELVIYNWDYQAEPAGLF</sequence>
<evidence type="ECO:0000313" key="8">
    <source>
        <dbReference type="EMBL" id="WIY49696.1"/>
    </source>
</evidence>
<dbReference type="GO" id="GO:0032259">
    <property type="term" value="P:methylation"/>
    <property type="evidence" value="ECO:0007669"/>
    <property type="project" value="UniProtKB-KW"/>
</dbReference>
<keyword evidence="3 8" id="KW-0489">Methyltransferase</keyword>
<proteinExistence type="inferred from homology"/>
<dbReference type="PANTHER" id="PTHR30481">
    <property type="entry name" value="DNA ADENINE METHYLASE"/>
    <property type="match status" value="1"/>
</dbReference>
<reference evidence="8 9" key="1">
    <citation type="submission" date="2023-06" db="EMBL/GenBank/DDBJ databases">
        <authorList>
            <person name="Ham H."/>
            <person name="Park D.S."/>
        </authorList>
    </citation>
    <scope>NUCLEOTIDE SEQUENCE [LARGE SCALE GENOMIC DNA]</scope>
    <source>
        <strain evidence="8 9">KACC 17005</strain>
    </source>
</reference>
<name>A0ABY9AS31_PARCI</name>
<dbReference type="Gene3D" id="1.10.1020.10">
    <property type="entry name" value="Adenine-specific Methyltransferase, Domain 2"/>
    <property type="match status" value="1"/>
</dbReference>
<dbReference type="PIRSF" id="PIRSF000398">
    <property type="entry name" value="M_m6A_EcoRV"/>
    <property type="match status" value="1"/>
</dbReference>